<evidence type="ECO:0000313" key="1">
    <source>
        <dbReference type="EMBL" id="KAJ8875498.1"/>
    </source>
</evidence>
<gene>
    <name evidence="1" type="ORF">PR048_023393</name>
</gene>
<dbReference type="PANTHER" id="PTHR37984">
    <property type="entry name" value="PROTEIN CBG26694"/>
    <property type="match status" value="1"/>
</dbReference>
<proteinExistence type="predicted"/>
<dbReference type="Proteomes" id="UP001159363">
    <property type="component" value="Chromosome 8"/>
</dbReference>
<name>A0ABQ9GU13_9NEOP</name>
<dbReference type="InterPro" id="IPR050951">
    <property type="entry name" value="Retrovirus_Pol_polyprotein"/>
</dbReference>
<evidence type="ECO:0000313" key="2">
    <source>
        <dbReference type="Proteomes" id="UP001159363"/>
    </source>
</evidence>
<dbReference type="EMBL" id="JARBHB010000009">
    <property type="protein sequence ID" value="KAJ8875498.1"/>
    <property type="molecule type" value="Genomic_DNA"/>
</dbReference>
<organism evidence="1 2">
    <name type="scientific">Dryococelus australis</name>
    <dbReference type="NCBI Taxonomy" id="614101"/>
    <lineage>
        <taxon>Eukaryota</taxon>
        <taxon>Metazoa</taxon>
        <taxon>Ecdysozoa</taxon>
        <taxon>Arthropoda</taxon>
        <taxon>Hexapoda</taxon>
        <taxon>Insecta</taxon>
        <taxon>Pterygota</taxon>
        <taxon>Neoptera</taxon>
        <taxon>Polyneoptera</taxon>
        <taxon>Phasmatodea</taxon>
        <taxon>Verophasmatodea</taxon>
        <taxon>Anareolatae</taxon>
        <taxon>Phasmatidae</taxon>
        <taxon>Eurycanthinae</taxon>
        <taxon>Dryococelus</taxon>
    </lineage>
</organism>
<dbReference type="PANTHER" id="PTHR37984:SF8">
    <property type="entry name" value="CCHC-TYPE DOMAIN-CONTAINING PROTEIN"/>
    <property type="match status" value="1"/>
</dbReference>
<reference evidence="1 2" key="1">
    <citation type="submission" date="2023-02" db="EMBL/GenBank/DDBJ databases">
        <title>LHISI_Scaffold_Assembly.</title>
        <authorList>
            <person name="Stuart O.P."/>
            <person name="Cleave R."/>
            <person name="Magrath M.J.L."/>
            <person name="Mikheyev A.S."/>
        </authorList>
    </citation>
    <scope>NUCLEOTIDE SEQUENCE [LARGE SCALE GENOMIC DNA]</scope>
    <source>
        <strain evidence="1">Daus_M_001</strain>
        <tissue evidence="1">Leg muscle</tissue>
    </source>
</reference>
<protein>
    <submittedName>
        <fullName evidence="1">Uncharacterized protein</fullName>
    </submittedName>
</protein>
<keyword evidence="2" id="KW-1185">Reference proteome</keyword>
<comment type="caution">
    <text evidence="1">The sequence shown here is derived from an EMBL/GenBank/DDBJ whole genome shotgun (WGS) entry which is preliminary data.</text>
</comment>
<accession>A0ABQ9GU13</accession>
<sequence>MYGNRVTVYTDSQPLVMLMKKCMVQIKNARLKRLMLKLLMYNLDVRYLPGAKMYVAYMLSQNFTLRTEKDDEVMKNVVHVVGMAEVMFSEDRYQHYVEQTYRAAHLGKVLHYVQNVLPSNMEEGGELRHYYNIRHEIYIKNGLVYFNDSDVGVSPAQILMSRQLRTWLPLKQKLLVPTIKDIRKELGRGKIVSKQKYDVTAGKEKEFHKGS</sequence>